<keyword evidence="2 5" id="KW-0548">Nucleotidyltransferase</keyword>
<evidence type="ECO:0000256" key="2">
    <source>
        <dbReference type="ARBA" id="ARBA00022695"/>
    </source>
</evidence>
<sequence>MRARMTHMPTLDQQRSTLPATGVVLAIKEIERAKSRMTELAPALRRRLVTLMLLDTVAAWEPVVDHVVVVSGSPLLGAALRRAGLNVTLLPDPGTDINAALTVGVEWLMTDEPHIQRMAACVADLPAMTPAAAIDVLSAGTPGSRWMASDQSGEGTTILVADDCLLDPLFEHGSAARHLENGVQQIDAPDPARCDVDDLTDLAEAHRLGLGQHTRSLFNGTDLVIDARPITVAEATDEGWSVIDDAGRRLMLPADVAPAPRLAAGQRLHATVTGARVHSAWW</sequence>
<dbReference type="PANTHER" id="PTHR40392">
    <property type="entry name" value="2-PHOSPHO-L-LACTATE GUANYLYLTRANSFERASE"/>
    <property type="match status" value="1"/>
</dbReference>
<name>A0A542Z7H1_9ACTN</name>
<dbReference type="GO" id="GO:0005525">
    <property type="term" value="F:GTP binding"/>
    <property type="evidence" value="ECO:0007669"/>
    <property type="project" value="UniProtKB-KW"/>
</dbReference>
<evidence type="ECO:0000256" key="1">
    <source>
        <dbReference type="ARBA" id="ARBA00022679"/>
    </source>
</evidence>
<dbReference type="NCBIfam" id="TIGR03552">
    <property type="entry name" value="F420_cofC"/>
    <property type="match status" value="1"/>
</dbReference>
<comment type="caution">
    <text evidence="5">The sequence shown here is derived from an EMBL/GenBank/DDBJ whole genome shotgun (WGS) entry which is preliminary data.</text>
</comment>
<gene>
    <name evidence="5" type="ORF">FB460_2583</name>
</gene>
<protein>
    <submittedName>
        <fullName evidence="5">2-phospho-L-lactate guanylyltransferase</fullName>
    </submittedName>
</protein>
<dbReference type="InterPro" id="IPR002835">
    <property type="entry name" value="CofC"/>
</dbReference>
<keyword evidence="4" id="KW-0342">GTP-binding</keyword>
<evidence type="ECO:0000256" key="3">
    <source>
        <dbReference type="ARBA" id="ARBA00022741"/>
    </source>
</evidence>
<organism evidence="5 6">
    <name type="scientific">Propioniferax innocua</name>
    <dbReference type="NCBI Taxonomy" id="1753"/>
    <lineage>
        <taxon>Bacteria</taxon>
        <taxon>Bacillati</taxon>
        <taxon>Actinomycetota</taxon>
        <taxon>Actinomycetes</taxon>
        <taxon>Propionibacteriales</taxon>
        <taxon>Propionibacteriaceae</taxon>
        <taxon>Propioniferax</taxon>
    </lineage>
</organism>
<dbReference type="Gene3D" id="3.90.550.10">
    <property type="entry name" value="Spore Coat Polysaccharide Biosynthesis Protein SpsA, Chain A"/>
    <property type="match status" value="1"/>
</dbReference>
<dbReference type="EMBL" id="VFOR01000005">
    <property type="protein sequence ID" value="TQL56278.1"/>
    <property type="molecule type" value="Genomic_DNA"/>
</dbReference>
<keyword evidence="3" id="KW-0547">Nucleotide-binding</keyword>
<evidence type="ECO:0000313" key="6">
    <source>
        <dbReference type="Proteomes" id="UP000316196"/>
    </source>
</evidence>
<reference evidence="5 6" key="1">
    <citation type="submission" date="2019-06" db="EMBL/GenBank/DDBJ databases">
        <title>Sequencing the genomes of 1000 actinobacteria strains.</title>
        <authorList>
            <person name="Klenk H.-P."/>
        </authorList>
    </citation>
    <scope>NUCLEOTIDE SEQUENCE [LARGE SCALE GENOMIC DNA]</scope>
    <source>
        <strain evidence="5 6">DSM 8251</strain>
    </source>
</reference>
<dbReference type="Proteomes" id="UP000316196">
    <property type="component" value="Unassembled WGS sequence"/>
</dbReference>
<accession>A0A542Z7H1</accession>
<dbReference type="SUPFAM" id="SSF53448">
    <property type="entry name" value="Nucleotide-diphospho-sugar transferases"/>
    <property type="match status" value="1"/>
</dbReference>
<dbReference type="AlphaFoldDB" id="A0A542Z7H1"/>
<dbReference type="InterPro" id="IPR029044">
    <property type="entry name" value="Nucleotide-diphossugar_trans"/>
</dbReference>
<keyword evidence="1 5" id="KW-0808">Transferase</keyword>
<dbReference type="GO" id="GO:0043814">
    <property type="term" value="F:phospholactate guanylyltransferase activity"/>
    <property type="evidence" value="ECO:0007669"/>
    <property type="project" value="InterPro"/>
</dbReference>
<evidence type="ECO:0000313" key="5">
    <source>
        <dbReference type="EMBL" id="TQL56278.1"/>
    </source>
</evidence>
<dbReference type="Pfam" id="PF01983">
    <property type="entry name" value="CofC"/>
    <property type="match status" value="1"/>
</dbReference>
<keyword evidence="6" id="KW-1185">Reference proteome</keyword>
<dbReference type="PANTHER" id="PTHR40392:SF1">
    <property type="entry name" value="2-PHOSPHO-L-LACTATE GUANYLYLTRANSFERASE"/>
    <property type="match status" value="1"/>
</dbReference>
<proteinExistence type="predicted"/>
<evidence type="ECO:0000256" key="4">
    <source>
        <dbReference type="ARBA" id="ARBA00023134"/>
    </source>
</evidence>